<dbReference type="EMBL" id="CP139781">
    <property type="protein sequence ID" value="WRQ89495.1"/>
    <property type="molecule type" value="Genomic_DNA"/>
</dbReference>
<evidence type="ECO:0008006" key="3">
    <source>
        <dbReference type="Google" id="ProtNLM"/>
    </source>
</evidence>
<reference evidence="1 2" key="1">
    <citation type="submission" date="2021-08" db="EMBL/GenBank/DDBJ databases">
        <authorList>
            <person name="Zhang D."/>
            <person name="Zhang A."/>
            <person name="Wang L."/>
        </authorList>
    </citation>
    <scope>NUCLEOTIDE SEQUENCE [LARGE SCALE GENOMIC DNA]</scope>
    <source>
        <strain evidence="1 2">WL0086</strain>
    </source>
</reference>
<gene>
    <name evidence="1" type="ORF">K1X11_008740</name>
</gene>
<name>A0ABZ1CDQ5_9BACT</name>
<evidence type="ECO:0000313" key="1">
    <source>
        <dbReference type="EMBL" id="WRQ89495.1"/>
    </source>
</evidence>
<dbReference type="Proteomes" id="UP000738431">
    <property type="component" value="Chromosome"/>
</dbReference>
<keyword evidence="2" id="KW-1185">Reference proteome</keyword>
<sequence>MKRVKVTPLRLLALCWAMVAVWGTTGCVMLRKSTEFVDVNESAYGAKVAVISANEEIVRLRLSAPNEPVFLAMVEPRVINDALYLFPSYIPQPTMSEQVEVPVVELDLPAEWKDRIFWVEGESQTRWFQLFREPVRTIERRHLELPTESS</sequence>
<proteinExistence type="predicted"/>
<reference evidence="1 2" key="2">
    <citation type="submission" date="2023-12" db="EMBL/GenBank/DDBJ databases">
        <title>Description of an unclassified Opitutus bacterium of Verrucomicrobiota.</title>
        <authorList>
            <person name="Zhang D.-F."/>
        </authorList>
    </citation>
    <scope>NUCLEOTIDE SEQUENCE [LARGE SCALE GENOMIC DNA]</scope>
    <source>
        <strain evidence="1 2">WL0086</strain>
    </source>
</reference>
<protein>
    <recommendedName>
        <fullName evidence="3">Lipoprotein</fullName>
    </recommendedName>
</protein>
<dbReference type="RefSeq" id="WP_221029817.1">
    <property type="nucleotide sequence ID" value="NZ_CP139781.1"/>
</dbReference>
<accession>A0ABZ1CDQ5</accession>
<evidence type="ECO:0000313" key="2">
    <source>
        <dbReference type="Proteomes" id="UP000738431"/>
    </source>
</evidence>
<organism evidence="1 2">
    <name type="scientific">Actomonas aquatica</name>
    <dbReference type="NCBI Taxonomy" id="2866162"/>
    <lineage>
        <taxon>Bacteria</taxon>
        <taxon>Pseudomonadati</taxon>
        <taxon>Verrucomicrobiota</taxon>
        <taxon>Opitutia</taxon>
        <taxon>Opitutales</taxon>
        <taxon>Opitutaceae</taxon>
        <taxon>Actomonas</taxon>
    </lineage>
</organism>
<dbReference type="PROSITE" id="PS51257">
    <property type="entry name" value="PROKAR_LIPOPROTEIN"/>
    <property type="match status" value="1"/>
</dbReference>